<protein>
    <recommendedName>
        <fullName evidence="4">Arginine vasotocin receptor</fullName>
    </recommendedName>
</protein>
<proteinExistence type="predicted"/>
<evidence type="ECO:0008006" key="4">
    <source>
        <dbReference type="Google" id="ProtNLM"/>
    </source>
</evidence>
<feature type="non-terminal residue" evidence="2">
    <location>
        <position position="1"/>
    </location>
</feature>
<feature type="region of interest" description="Disordered" evidence="1">
    <location>
        <begin position="62"/>
        <end position="84"/>
    </location>
</feature>
<keyword evidence="3" id="KW-1185">Reference proteome</keyword>
<comment type="caution">
    <text evidence="2">The sequence shown here is derived from an EMBL/GenBank/DDBJ whole genome shotgun (WGS) entry which is preliminary data.</text>
</comment>
<sequence>RVPRGGGEGVSSQRRRADLSCTCLLSGTAKARKRKLETGTRLHNEAWSAGAASPSIMCAHRHSPHRNFSSHLASRRAAFSSPAI</sequence>
<feature type="non-terminal residue" evidence="2">
    <location>
        <position position="84"/>
    </location>
</feature>
<accession>A0ABN9DGZ9</accession>
<dbReference type="Proteomes" id="UP001162483">
    <property type="component" value="Unassembled WGS sequence"/>
</dbReference>
<evidence type="ECO:0000256" key="1">
    <source>
        <dbReference type="SAM" id="MobiDB-lite"/>
    </source>
</evidence>
<evidence type="ECO:0000313" key="2">
    <source>
        <dbReference type="EMBL" id="CAI9570786.1"/>
    </source>
</evidence>
<gene>
    <name evidence="2" type="ORF">SPARVUS_LOCUS7146331</name>
</gene>
<organism evidence="2 3">
    <name type="scientific">Staurois parvus</name>
    <dbReference type="NCBI Taxonomy" id="386267"/>
    <lineage>
        <taxon>Eukaryota</taxon>
        <taxon>Metazoa</taxon>
        <taxon>Chordata</taxon>
        <taxon>Craniata</taxon>
        <taxon>Vertebrata</taxon>
        <taxon>Euteleostomi</taxon>
        <taxon>Amphibia</taxon>
        <taxon>Batrachia</taxon>
        <taxon>Anura</taxon>
        <taxon>Neobatrachia</taxon>
        <taxon>Ranoidea</taxon>
        <taxon>Ranidae</taxon>
        <taxon>Staurois</taxon>
    </lineage>
</organism>
<reference evidence="2" key="1">
    <citation type="submission" date="2023-05" db="EMBL/GenBank/DDBJ databases">
        <authorList>
            <person name="Stuckert A."/>
        </authorList>
    </citation>
    <scope>NUCLEOTIDE SEQUENCE</scope>
</reference>
<evidence type="ECO:0000313" key="3">
    <source>
        <dbReference type="Proteomes" id="UP001162483"/>
    </source>
</evidence>
<dbReference type="EMBL" id="CATNWA010014349">
    <property type="protein sequence ID" value="CAI9570786.1"/>
    <property type="molecule type" value="Genomic_DNA"/>
</dbReference>
<name>A0ABN9DGZ9_9NEOB</name>